<dbReference type="Proteomes" id="UP000076717">
    <property type="component" value="Unassembled WGS sequence"/>
</dbReference>
<feature type="binding site" evidence="3">
    <location>
        <position position="23"/>
    </location>
    <ligand>
        <name>FAD</name>
        <dbReference type="ChEBI" id="CHEBI:57692"/>
    </ligand>
</feature>
<evidence type="ECO:0000313" key="7">
    <source>
        <dbReference type="EMBL" id="KZX20905.1"/>
    </source>
</evidence>
<feature type="domain" description="Amine oxidase" evidence="6">
    <location>
        <begin position="23"/>
        <end position="355"/>
    </location>
</feature>
<evidence type="ECO:0000313" key="8">
    <source>
        <dbReference type="Proteomes" id="UP000076717"/>
    </source>
</evidence>
<comment type="cofactor">
    <cofactor evidence="1">
        <name>FAD</name>
        <dbReference type="ChEBI" id="CHEBI:57692"/>
    </cofactor>
</comment>
<dbReference type="InterPro" id="IPR016161">
    <property type="entry name" value="Ald_DH/histidinol_DH"/>
</dbReference>
<feature type="compositionally biased region" description="Low complexity" evidence="4">
    <location>
        <begin position="387"/>
        <end position="449"/>
    </location>
</feature>
<dbReference type="EMBL" id="LIIN01000064">
    <property type="protein sequence ID" value="KZX20905.1"/>
    <property type="molecule type" value="Genomic_DNA"/>
</dbReference>
<dbReference type="GO" id="GO:0004777">
    <property type="term" value="F:succinate-semialdehyde dehydrogenase (NAD+) activity"/>
    <property type="evidence" value="ECO:0007669"/>
    <property type="project" value="TreeGrafter"/>
</dbReference>
<dbReference type="Gene3D" id="3.50.50.60">
    <property type="entry name" value="FAD/NAD(P)-binding domain"/>
    <property type="match status" value="1"/>
</dbReference>
<evidence type="ECO:0000256" key="3">
    <source>
        <dbReference type="PIRSR" id="PIRSR601613-1"/>
    </source>
</evidence>
<dbReference type="InterPro" id="IPR016160">
    <property type="entry name" value="Ald_DH_CS_CYS"/>
</dbReference>
<dbReference type="PATRIC" id="fig|1671680.3.peg.2081"/>
<feature type="binding site" evidence="3">
    <location>
        <begin position="42"/>
        <end position="43"/>
    </location>
    <ligand>
        <name>FAD</name>
        <dbReference type="ChEBI" id="CHEBI:57692"/>
    </ligand>
</feature>
<dbReference type="Pfam" id="PF00171">
    <property type="entry name" value="Aldedh"/>
    <property type="match status" value="1"/>
</dbReference>
<dbReference type="GO" id="GO:0050232">
    <property type="term" value="F:putrescine oxidase activity"/>
    <property type="evidence" value="ECO:0007669"/>
    <property type="project" value="UniProtKB-EC"/>
</dbReference>
<dbReference type="InterPro" id="IPR001613">
    <property type="entry name" value="Flavin_amine_oxidase"/>
</dbReference>
<dbReference type="InterPro" id="IPR016163">
    <property type="entry name" value="Ald_DH_C"/>
</dbReference>
<dbReference type="PRINTS" id="PR00757">
    <property type="entry name" value="AMINEOXDASEF"/>
</dbReference>
<feature type="compositionally biased region" description="Basic and acidic residues" evidence="4">
    <location>
        <begin position="458"/>
        <end position="493"/>
    </location>
</feature>
<accession>A0A166HNG4</accession>
<feature type="compositionally biased region" description="Low complexity" evidence="4">
    <location>
        <begin position="366"/>
        <end position="380"/>
    </location>
</feature>
<dbReference type="SUPFAM" id="SSF53720">
    <property type="entry name" value="ALDH-like"/>
    <property type="match status" value="1"/>
</dbReference>
<dbReference type="PANTHER" id="PTHR43217:SF2">
    <property type="entry name" value="SUCCINATE-SEMIALDEHYDE DEHYDROGENASE [NADP(+)]"/>
    <property type="match status" value="1"/>
</dbReference>
<evidence type="ECO:0000256" key="4">
    <source>
        <dbReference type="SAM" id="MobiDB-lite"/>
    </source>
</evidence>
<dbReference type="InterPro" id="IPR036188">
    <property type="entry name" value="FAD/NAD-bd_sf"/>
</dbReference>
<comment type="caution">
    <text evidence="7">The sequence shown here is derived from an EMBL/GenBank/DDBJ whole genome shotgun (WGS) entry which is preliminary data.</text>
</comment>
<keyword evidence="8" id="KW-1185">Reference proteome</keyword>
<dbReference type="PANTHER" id="PTHR43217">
    <property type="entry name" value="SUCCINATE SEMIALDEHYDE DEHYDROGENASE [NAD(P)+] SAD"/>
    <property type="match status" value="1"/>
</dbReference>
<dbReference type="PROSITE" id="PS00070">
    <property type="entry name" value="ALDEHYDE_DEHYDR_CYS"/>
    <property type="match status" value="1"/>
</dbReference>
<evidence type="ECO:0000259" key="5">
    <source>
        <dbReference type="Pfam" id="PF00171"/>
    </source>
</evidence>
<feature type="domain" description="Aldehyde dehydrogenase" evidence="5">
    <location>
        <begin position="550"/>
        <end position="929"/>
    </location>
</feature>
<dbReference type="Gene3D" id="3.40.309.10">
    <property type="entry name" value="Aldehyde Dehydrogenase, Chain A, domain 2"/>
    <property type="match status" value="1"/>
</dbReference>
<feature type="compositionally biased region" description="Basic residues" evidence="4">
    <location>
        <begin position="494"/>
        <end position="509"/>
    </location>
</feature>
<feature type="region of interest" description="Disordered" evidence="4">
    <location>
        <begin position="329"/>
        <end position="557"/>
    </location>
</feature>
<dbReference type="InterPro" id="IPR016162">
    <property type="entry name" value="Ald_DH_N"/>
</dbReference>
<dbReference type="SUPFAM" id="SSF51905">
    <property type="entry name" value="FAD/NAD(P)-binding domain"/>
    <property type="match status" value="1"/>
</dbReference>
<evidence type="ECO:0000256" key="1">
    <source>
        <dbReference type="ARBA" id="ARBA00001974"/>
    </source>
</evidence>
<name>A0A166HNG4_9MICO</name>
<keyword evidence="2 7" id="KW-0560">Oxidoreductase</keyword>
<dbReference type="AlphaFoldDB" id="A0A166HNG4"/>
<gene>
    <name evidence="7" type="primary">puo</name>
    <name evidence="7" type="ORF">ACH61_01955</name>
</gene>
<proteinExistence type="predicted"/>
<feature type="binding site" evidence="3">
    <location>
        <position position="243"/>
    </location>
    <ligand>
        <name>FAD</name>
        <dbReference type="ChEBI" id="CHEBI:57692"/>
    </ligand>
</feature>
<feature type="compositionally biased region" description="Basic residues" evidence="4">
    <location>
        <begin position="531"/>
        <end position="545"/>
    </location>
</feature>
<reference evidence="7 8" key="1">
    <citation type="submission" date="2015-08" db="EMBL/GenBank/DDBJ databases">
        <title>Draft Genome Sequence of Rathayibacter sp. Strain VKM Ac-2596 Isolated from Leaf Gall Induced by Plant-Parasitic Nematodes.</title>
        <authorList>
            <person name="Vasilenko O.V."/>
            <person name="Starodumova I.P."/>
            <person name="Tarlachkov S.V."/>
            <person name="Dorofeeva L.V."/>
            <person name="Evtushenko L.I."/>
        </authorList>
    </citation>
    <scope>NUCLEOTIDE SEQUENCE [LARGE SCALE GENOMIC DNA]</scope>
    <source>
        <strain evidence="7 8">VKM Ac-2596</strain>
    </source>
</reference>
<dbReference type="InterPro" id="IPR047110">
    <property type="entry name" value="GABD/Sad-like"/>
</dbReference>
<dbReference type="Gene3D" id="3.40.605.10">
    <property type="entry name" value="Aldehyde Dehydrogenase, Chain A, domain 1"/>
    <property type="match status" value="1"/>
</dbReference>
<dbReference type="Pfam" id="PF01593">
    <property type="entry name" value="Amino_oxidase"/>
    <property type="match status" value="1"/>
</dbReference>
<sequence length="933" mass="101711">MSRIETHRTEHEYDVVVIGAGATGLTAAVRLHEQGRSVLVLEARERVGGRLETRVIDGQMLELGGQWVSPDQTALLETLDELGLATYSRYRDGESVYIGSDGRARRFTGDIFPGTETTESEISRLIELLDRLVVETDPAAPWAHPLAHDYDRISFSAWLEQQTDDAEARANIALFVADAMLTKPAHSFSLLQALLMAASAGGFSHLVDADFILDKRVLGGLQRVPELLAQRLGVERVVLDAPVRSVHYGEDGVEVRTDDRTVRARRAIVAVPPNLVNRIAFEPPLPRLRQQSLQHQSLGLVIKVHASYATPFWRADGLSGTAFSPHALVHEPTTTPTRGRSAAPWSASSRTRRPTGCSPCRKPSARPRSSTRSPPISGRPHSIRSSTTRATGPPRSGPRAPTPPASTWAGSPATARCSSSRSAPSASARATSRPRATSTSTARSASAGGWRRRSSTRTARESLRPTTAKEHCPHEHPLRRDRPGLRRDPQRVPDRHRRRAHRRDRSRPRRVLDVVAHRARRDPHRPDRAGRRPARRARRRPRRDHRARDGQAAQAGRGRGRFAADIYRYYADNGETFLADEPIELSDGTGSAFVRRAGLGVLLGIMPWNFPYYQVARFAGPNIVAGNTILLKHAPQCPESAAAIADIFRTAAEELGAPSGVYVNLYATNDQAATVIADPRVQGVSVTGSERAGAAVAEIAGRHLKKVVLELGGSDPFILLSTDDLDKAVEDAVAARLDNNGQSCNAAKRFIVIDDLYEAFAAKFTEAFTAAQPADPFAEGTLLGPLSSSAATSRLEQQLTTAREQGATVRASGEVTGNFFPPAVLEDVTPEMNAYREEFFGPVAALYRVRDEDEAIALANDTPFGLGSYLYTTDSEQALRLADRIDAGMVWINLVLGDAVELPFGGVKRSGTGREMGRSALEEFVNKKLIRIA</sequence>
<organism evidence="7 8">
    <name type="scientific">Rathayibacter tanaceti</name>
    <dbReference type="NCBI Taxonomy" id="1671680"/>
    <lineage>
        <taxon>Bacteria</taxon>
        <taxon>Bacillati</taxon>
        <taxon>Actinomycetota</taxon>
        <taxon>Actinomycetes</taxon>
        <taxon>Micrococcales</taxon>
        <taxon>Microbacteriaceae</taxon>
        <taxon>Rathayibacter</taxon>
    </lineage>
</organism>
<dbReference type="InterPro" id="IPR002937">
    <property type="entry name" value="Amino_oxidase"/>
</dbReference>
<protein>
    <submittedName>
        <fullName evidence="7">Putrescine oxidase</fullName>
        <ecNumber evidence="7">1.4.3.10</ecNumber>
    </submittedName>
</protein>
<evidence type="ECO:0000259" key="6">
    <source>
        <dbReference type="Pfam" id="PF01593"/>
    </source>
</evidence>
<dbReference type="InterPro" id="IPR015590">
    <property type="entry name" value="Aldehyde_DH_dom"/>
</dbReference>
<dbReference type="EC" id="1.4.3.10" evidence="7"/>
<evidence type="ECO:0000256" key="2">
    <source>
        <dbReference type="ARBA" id="ARBA00023002"/>
    </source>
</evidence>